<name>A0ABS4D8H4_9CHLR</name>
<proteinExistence type="predicted"/>
<evidence type="ECO:0000259" key="1">
    <source>
        <dbReference type="Pfam" id="PF00535"/>
    </source>
</evidence>
<dbReference type="Gene3D" id="3.90.550.10">
    <property type="entry name" value="Spore Coat Polysaccharide Biosynthesis Protein SpsA, Chain A"/>
    <property type="match status" value="1"/>
</dbReference>
<evidence type="ECO:0000313" key="3">
    <source>
        <dbReference type="Proteomes" id="UP001193081"/>
    </source>
</evidence>
<dbReference type="PANTHER" id="PTHR22916:SF3">
    <property type="entry name" value="UDP-GLCNAC:BETAGAL BETA-1,3-N-ACETYLGLUCOSAMINYLTRANSFERASE-LIKE PROTEIN 1"/>
    <property type="match status" value="1"/>
</dbReference>
<dbReference type="InterPro" id="IPR001173">
    <property type="entry name" value="Glyco_trans_2-like"/>
</dbReference>
<protein>
    <submittedName>
        <fullName evidence="2">Glycosyltransferase</fullName>
    </submittedName>
</protein>
<comment type="caution">
    <text evidence="2">The sequence shown here is derived from an EMBL/GenBank/DDBJ whole genome shotgun (WGS) entry which is preliminary data.</text>
</comment>
<sequence length="272" mass="31498">MIYRPLFSIVTVVLNSVDAALFTAQSVLSQHYLDYEYIIKDGGSQDGTVEQLRNRGLIVYVKPDRGIYDAMNQALAYCQGEYVYFLNAGDTFYDDGVLGRVAAHIDMNAAVVYGDVMQHPYSLSTNYPTRLSRYYLFRKNLCHQAWMVRRDVYRRLGGFRADSPVKPEQQAIVSDQEFLWRALLQQRLPAQKIPVLLANFEYGGYSTRQDMRTRSMDERWALLRMYFSRQELFLYGLRSLYFLNPIKVKVWNMIHQPDSANGSRSNAATKIS</sequence>
<gene>
    <name evidence="2" type="ORF">EYB53_008470</name>
</gene>
<dbReference type="RefSeq" id="WP_135477765.1">
    <property type="nucleotide sequence ID" value="NZ_SIJK02000011.1"/>
</dbReference>
<dbReference type="InterPro" id="IPR029044">
    <property type="entry name" value="Nucleotide-diphossugar_trans"/>
</dbReference>
<feature type="domain" description="Glycosyltransferase 2-like" evidence="1">
    <location>
        <begin position="8"/>
        <end position="139"/>
    </location>
</feature>
<dbReference type="EMBL" id="SIJK02000011">
    <property type="protein sequence ID" value="MBP1465737.1"/>
    <property type="molecule type" value="Genomic_DNA"/>
</dbReference>
<evidence type="ECO:0000313" key="2">
    <source>
        <dbReference type="EMBL" id="MBP1465737.1"/>
    </source>
</evidence>
<dbReference type="CDD" id="cd06433">
    <property type="entry name" value="GT_2_WfgS_like"/>
    <property type="match status" value="1"/>
</dbReference>
<accession>A0ABS4D8H4</accession>
<dbReference type="PANTHER" id="PTHR22916">
    <property type="entry name" value="GLYCOSYLTRANSFERASE"/>
    <property type="match status" value="1"/>
</dbReference>
<dbReference type="SUPFAM" id="SSF53448">
    <property type="entry name" value="Nucleotide-diphospho-sugar transferases"/>
    <property type="match status" value="1"/>
</dbReference>
<keyword evidence="3" id="KW-1185">Reference proteome</keyword>
<dbReference type="Pfam" id="PF00535">
    <property type="entry name" value="Glycos_transf_2"/>
    <property type="match status" value="1"/>
</dbReference>
<dbReference type="Proteomes" id="UP001193081">
    <property type="component" value="Unassembled WGS sequence"/>
</dbReference>
<organism evidence="2 3">
    <name type="scientific">Candidatus Chloroploca mongolica</name>
    <dbReference type="NCBI Taxonomy" id="2528176"/>
    <lineage>
        <taxon>Bacteria</taxon>
        <taxon>Bacillati</taxon>
        <taxon>Chloroflexota</taxon>
        <taxon>Chloroflexia</taxon>
        <taxon>Chloroflexales</taxon>
        <taxon>Chloroflexineae</taxon>
        <taxon>Oscillochloridaceae</taxon>
        <taxon>Candidatus Chloroploca</taxon>
    </lineage>
</organism>
<reference evidence="2 3" key="1">
    <citation type="submission" date="2021-03" db="EMBL/GenBank/DDBJ databases">
        <authorList>
            <person name="Grouzdev D.S."/>
        </authorList>
    </citation>
    <scope>NUCLEOTIDE SEQUENCE [LARGE SCALE GENOMIC DNA]</scope>
    <source>
        <strain evidence="2 3">M50-1</strain>
    </source>
</reference>